<evidence type="ECO:0000256" key="1">
    <source>
        <dbReference type="ARBA" id="ARBA00004651"/>
    </source>
</evidence>
<evidence type="ECO:0000256" key="3">
    <source>
        <dbReference type="ARBA" id="ARBA00022448"/>
    </source>
</evidence>
<dbReference type="Proteomes" id="UP000476055">
    <property type="component" value="Unassembled WGS sequence"/>
</dbReference>
<evidence type="ECO:0000256" key="2">
    <source>
        <dbReference type="ARBA" id="ARBA00008335"/>
    </source>
</evidence>
<evidence type="ECO:0000256" key="6">
    <source>
        <dbReference type="ARBA" id="ARBA00023136"/>
    </source>
</evidence>
<gene>
    <name evidence="9" type="ORF">FYJ59_01705</name>
</gene>
<sequence length="397" mass="43198">MKVFANRKKNKQLGLTYAVFLMNGMLALSIGSLLPFVRDARGLDYGFCGLIVSLHSVGNLFSSFLAGTLPLAIGKKKSILLFQSAFAISYCMILFGKGNLVLAAAFLMTGLARGAASNYCNSKINNLAPGKAWIINGLHAMFSIGAFVFPILLTLITGTYADHWVYACMLMIALGVLTWILYLLIPEDEDVVEAPAAGEKKESNWGFLKEPLFYLVILTLFFYLCAEQGVIGWMITYFKDTELLSPSVSTITASVQWLMILLGRLSAAFLSLRIAKEKLLPAMGVGLVVFFIILIFSKTTFWIMFGIVGFGYSMAGIYPTTVSFAGKLLQKYSMAWSFILTTASFGSILMPSVIGKIAAGAGITVGMSSVAVVLVIDFVCIIALCMYSVRSQKEHIS</sequence>
<proteinExistence type="inferred from homology"/>
<dbReference type="PANTHER" id="PTHR23514:SF3">
    <property type="entry name" value="BYPASS OF STOP CODON PROTEIN 6"/>
    <property type="match status" value="1"/>
</dbReference>
<dbReference type="InterPro" id="IPR020846">
    <property type="entry name" value="MFS_dom"/>
</dbReference>
<evidence type="ECO:0000256" key="5">
    <source>
        <dbReference type="ARBA" id="ARBA00022989"/>
    </source>
</evidence>
<feature type="transmembrane region" description="Helical" evidence="7">
    <location>
        <begin position="366"/>
        <end position="389"/>
    </location>
</feature>
<keyword evidence="3" id="KW-0813">Transport</keyword>
<keyword evidence="4 7" id="KW-0812">Transmembrane</keyword>
<dbReference type="PANTHER" id="PTHR23514">
    <property type="entry name" value="BYPASS OF STOP CODON PROTEIN 6"/>
    <property type="match status" value="1"/>
</dbReference>
<evidence type="ECO:0000256" key="7">
    <source>
        <dbReference type="SAM" id="Phobius"/>
    </source>
</evidence>
<feature type="transmembrane region" description="Helical" evidence="7">
    <location>
        <begin position="334"/>
        <end position="354"/>
    </location>
</feature>
<accession>A0A6L5YH33</accession>
<comment type="caution">
    <text evidence="9">The sequence shown here is derived from an EMBL/GenBank/DDBJ whole genome shotgun (WGS) entry which is preliminary data.</text>
</comment>
<feature type="transmembrane region" description="Helical" evidence="7">
    <location>
        <begin position="212"/>
        <end position="235"/>
    </location>
</feature>
<feature type="transmembrane region" description="Helical" evidence="7">
    <location>
        <begin position="302"/>
        <end position="322"/>
    </location>
</feature>
<keyword evidence="5 7" id="KW-1133">Transmembrane helix</keyword>
<name>A0A6L5YH33_9FIRM</name>
<dbReference type="InterPro" id="IPR051788">
    <property type="entry name" value="MFS_Transporter"/>
</dbReference>
<comment type="subcellular location">
    <subcellularLocation>
        <location evidence="1">Cell membrane</location>
        <topology evidence="1">Multi-pass membrane protein</topology>
    </subcellularLocation>
</comment>
<feature type="transmembrane region" description="Helical" evidence="7">
    <location>
        <begin position="164"/>
        <end position="185"/>
    </location>
</feature>
<organism evidence="9 10">
    <name type="scientific">Waltera intestinalis</name>
    <dbReference type="NCBI Taxonomy" id="2606635"/>
    <lineage>
        <taxon>Bacteria</taxon>
        <taxon>Bacillati</taxon>
        <taxon>Bacillota</taxon>
        <taxon>Clostridia</taxon>
        <taxon>Lachnospirales</taxon>
        <taxon>Lachnospiraceae</taxon>
        <taxon>Waltera</taxon>
    </lineage>
</organism>
<feature type="transmembrane region" description="Helical" evidence="7">
    <location>
        <begin position="101"/>
        <end position="120"/>
    </location>
</feature>
<dbReference type="RefSeq" id="WP_154495001.1">
    <property type="nucleotide sequence ID" value="NZ_VUMU01000001.1"/>
</dbReference>
<dbReference type="GO" id="GO:0005886">
    <property type="term" value="C:plasma membrane"/>
    <property type="evidence" value="ECO:0007669"/>
    <property type="project" value="UniProtKB-SubCell"/>
</dbReference>
<evidence type="ECO:0000259" key="8">
    <source>
        <dbReference type="PROSITE" id="PS50850"/>
    </source>
</evidence>
<keyword evidence="6 7" id="KW-0472">Membrane</keyword>
<feature type="transmembrane region" description="Helical" evidence="7">
    <location>
        <begin position="43"/>
        <end position="66"/>
    </location>
</feature>
<evidence type="ECO:0000313" key="9">
    <source>
        <dbReference type="EMBL" id="MST56972.1"/>
    </source>
</evidence>
<dbReference type="EMBL" id="VUMU01000001">
    <property type="protein sequence ID" value="MST56972.1"/>
    <property type="molecule type" value="Genomic_DNA"/>
</dbReference>
<feature type="transmembrane region" description="Helical" evidence="7">
    <location>
        <begin position="279"/>
        <end position="296"/>
    </location>
</feature>
<evidence type="ECO:0000313" key="10">
    <source>
        <dbReference type="Proteomes" id="UP000476055"/>
    </source>
</evidence>
<dbReference type="InterPro" id="IPR036259">
    <property type="entry name" value="MFS_trans_sf"/>
</dbReference>
<feature type="transmembrane region" description="Helical" evidence="7">
    <location>
        <begin position="78"/>
        <end position="95"/>
    </location>
</feature>
<evidence type="ECO:0000256" key="4">
    <source>
        <dbReference type="ARBA" id="ARBA00022692"/>
    </source>
</evidence>
<reference evidence="9 10" key="1">
    <citation type="submission" date="2019-08" db="EMBL/GenBank/DDBJ databases">
        <title>In-depth cultivation of the pig gut microbiome towards novel bacterial diversity and tailored functional studies.</title>
        <authorList>
            <person name="Wylensek D."/>
            <person name="Hitch T.C.A."/>
            <person name="Clavel T."/>
        </authorList>
    </citation>
    <scope>NUCLEOTIDE SEQUENCE [LARGE SCALE GENOMIC DNA]</scope>
    <source>
        <strain evidence="9 10">WCA3-601-WT-6H</strain>
    </source>
</reference>
<comment type="similarity">
    <text evidence="2">Belongs to the major facilitator superfamily.</text>
</comment>
<dbReference type="AlphaFoldDB" id="A0A6L5YH33"/>
<feature type="transmembrane region" description="Helical" evidence="7">
    <location>
        <begin position="132"/>
        <end position="158"/>
    </location>
</feature>
<dbReference type="InterPro" id="IPR011701">
    <property type="entry name" value="MFS"/>
</dbReference>
<keyword evidence="10" id="KW-1185">Reference proteome</keyword>
<dbReference type="SUPFAM" id="SSF103473">
    <property type="entry name" value="MFS general substrate transporter"/>
    <property type="match status" value="1"/>
</dbReference>
<dbReference type="Gene3D" id="1.20.1250.20">
    <property type="entry name" value="MFS general substrate transporter like domains"/>
    <property type="match status" value="2"/>
</dbReference>
<dbReference type="GO" id="GO:0022857">
    <property type="term" value="F:transmembrane transporter activity"/>
    <property type="evidence" value="ECO:0007669"/>
    <property type="project" value="InterPro"/>
</dbReference>
<protein>
    <submittedName>
        <fullName evidence="9">MFS transporter</fullName>
    </submittedName>
</protein>
<dbReference type="Pfam" id="PF07690">
    <property type="entry name" value="MFS_1"/>
    <property type="match status" value="1"/>
</dbReference>
<feature type="domain" description="Major facilitator superfamily (MFS) profile" evidence="8">
    <location>
        <begin position="12"/>
        <end position="394"/>
    </location>
</feature>
<feature type="transmembrane region" description="Helical" evidence="7">
    <location>
        <begin position="12"/>
        <end position="37"/>
    </location>
</feature>
<feature type="transmembrane region" description="Helical" evidence="7">
    <location>
        <begin position="255"/>
        <end position="272"/>
    </location>
</feature>
<dbReference type="PROSITE" id="PS50850">
    <property type="entry name" value="MFS"/>
    <property type="match status" value="1"/>
</dbReference>